<organism evidence="3 4">
    <name type="scientific">Agromyces badenianii</name>
    <dbReference type="NCBI Taxonomy" id="2080742"/>
    <lineage>
        <taxon>Bacteria</taxon>
        <taxon>Bacillati</taxon>
        <taxon>Actinomycetota</taxon>
        <taxon>Actinomycetes</taxon>
        <taxon>Micrococcales</taxon>
        <taxon>Microbacteriaceae</taxon>
        <taxon>Agromyces</taxon>
    </lineage>
</organism>
<dbReference type="RefSeq" id="WP_108594868.1">
    <property type="nucleotide sequence ID" value="NZ_CP028913.1"/>
</dbReference>
<name>A0A2S0WUS5_9MICO</name>
<evidence type="ECO:0000313" key="3">
    <source>
        <dbReference type="EMBL" id="AWB95048.1"/>
    </source>
</evidence>
<reference evidence="3 4" key="1">
    <citation type="submission" date="2018-04" db="EMBL/GenBank/DDBJ databases">
        <authorList>
            <person name="Li J."/>
        </authorList>
    </citation>
    <scope>NUCLEOTIDE SEQUENCE [LARGE SCALE GENOMIC DNA]</scope>
    <source>
        <strain evidence="4">30A</strain>
    </source>
</reference>
<feature type="region of interest" description="Disordered" evidence="1">
    <location>
        <begin position="1"/>
        <end position="31"/>
    </location>
</feature>
<feature type="transmembrane region" description="Helical" evidence="2">
    <location>
        <begin position="43"/>
        <end position="65"/>
    </location>
</feature>
<dbReference type="EMBL" id="CP028913">
    <property type="protein sequence ID" value="AWB95048.1"/>
    <property type="molecule type" value="Genomic_DNA"/>
</dbReference>
<dbReference type="KEGG" id="agm:DCE93_04730"/>
<dbReference type="Pfam" id="PF11209">
    <property type="entry name" value="LmeA"/>
    <property type="match status" value="1"/>
</dbReference>
<evidence type="ECO:0000256" key="2">
    <source>
        <dbReference type="SAM" id="Phobius"/>
    </source>
</evidence>
<evidence type="ECO:0000313" key="4">
    <source>
        <dbReference type="Proteomes" id="UP000244729"/>
    </source>
</evidence>
<sequence>MPEHEASEAPKSPADAQPTEVIPPVADRTASSTRRPLRRAAQIWIVIVAVLLALVALAVVADVVARNVAEQQVAEAIEANLPDGVEGDVEVTIGGFSAIAQYLTGTMQRVELDAPQLSVDGAPIDVSVVAEGLPVDFESPVQSLRATIAADETSVNQLVAVAGVETGFTLGDGTVGYEGELSMLGLPISYQVTATPTAAGDSVLLEPAGVEVAAGGASIDVSGVIDRLLGGEPLAVCVADRLPEGVQLDSISVTPGTAVVGLDADGLTLDAASLEQTGSCR</sequence>
<evidence type="ECO:0000256" key="1">
    <source>
        <dbReference type="SAM" id="MobiDB-lite"/>
    </source>
</evidence>
<keyword evidence="2" id="KW-1133">Transmembrane helix</keyword>
<dbReference type="InterPro" id="IPR021373">
    <property type="entry name" value="DUF2993"/>
</dbReference>
<dbReference type="Proteomes" id="UP000244729">
    <property type="component" value="Chromosome"/>
</dbReference>
<proteinExistence type="predicted"/>
<dbReference type="AlphaFoldDB" id="A0A2S0WUS5"/>
<protein>
    <submittedName>
        <fullName evidence="3">DUF2993 domain-containing protein</fullName>
    </submittedName>
</protein>
<keyword evidence="2" id="KW-0812">Transmembrane</keyword>
<keyword evidence="4" id="KW-1185">Reference proteome</keyword>
<accession>A0A2S0WUS5</accession>
<dbReference type="OrthoDB" id="5116168at2"/>
<keyword evidence="2" id="KW-0472">Membrane</keyword>
<gene>
    <name evidence="3" type="ORF">DCE93_04730</name>
</gene>